<evidence type="ECO:0000256" key="2">
    <source>
        <dbReference type="SAM" id="SignalP"/>
    </source>
</evidence>
<dbReference type="EMBL" id="JAKKPZ010000039">
    <property type="protein sequence ID" value="KAI1707772.1"/>
    <property type="molecule type" value="Genomic_DNA"/>
</dbReference>
<feature type="compositionally biased region" description="Basic and acidic residues" evidence="1">
    <location>
        <begin position="59"/>
        <end position="70"/>
    </location>
</feature>
<evidence type="ECO:0000313" key="4">
    <source>
        <dbReference type="Proteomes" id="UP001201812"/>
    </source>
</evidence>
<name>A0AAD4R3V7_9BILA</name>
<reference evidence="3" key="1">
    <citation type="submission" date="2022-01" db="EMBL/GenBank/DDBJ databases">
        <title>Genome Sequence Resource for Two Populations of Ditylenchus destructor, the Migratory Endoparasitic Phytonematode.</title>
        <authorList>
            <person name="Zhang H."/>
            <person name="Lin R."/>
            <person name="Xie B."/>
        </authorList>
    </citation>
    <scope>NUCLEOTIDE SEQUENCE</scope>
    <source>
        <strain evidence="3">BazhouSP</strain>
    </source>
</reference>
<evidence type="ECO:0000256" key="1">
    <source>
        <dbReference type="SAM" id="MobiDB-lite"/>
    </source>
</evidence>
<dbReference type="Gene3D" id="1.10.10.1870">
    <property type="entry name" value="ShTK domain-like"/>
    <property type="match status" value="1"/>
</dbReference>
<keyword evidence="2" id="KW-0732">Signal</keyword>
<feature type="signal peptide" evidence="2">
    <location>
        <begin position="1"/>
        <end position="19"/>
    </location>
</feature>
<evidence type="ECO:0000313" key="3">
    <source>
        <dbReference type="EMBL" id="KAI1707772.1"/>
    </source>
</evidence>
<evidence type="ECO:0008006" key="5">
    <source>
        <dbReference type="Google" id="ProtNLM"/>
    </source>
</evidence>
<accession>A0AAD4R3V7</accession>
<feature type="region of interest" description="Disordered" evidence="1">
    <location>
        <begin position="17"/>
        <end position="120"/>
    </location>
</feature>
<proteinExistence type="predicted"/>
<feature type="chain" id="PRO_5041947929" description="ShKT domain-containing protein" evidence="2">
    <location>
        <begin position="20"/>
        <end position="185"/>
    </location>
</feature>
<dbReference type="Proteomes" id="UP001201812">
    <property type="component" value="Unassembled WGS sequence"/>
</dbReference>
<organism evidence="3 4">
    <name type="scientific">Ditylenchus destructor</name>
    <dbReference type="NCBI Taxonomy" id="166010"/>
    <lineage>
        <taxon>Eukaryota</taxon>
        <taxon>Metazoa</taxon>
        <taxon>Ecdysozoa</taxon>
        <taxon>Nematoda</taxon>
        <taxon>Chromadorea</taxon>
        <taxon>Rhabditida</taxon>
        <taxon>Tylenchina</taxon>
        <taxon>Tylenchomorpha</taxon>
        <taxon>Sphaerularioidea</taxon>
        <taxon>Anguinidae</taxon>
        <taxon>Anguininae</taxon>
        <taxon>Ditylenchus</taxon>
    </lineage>
</organism>
<protein>
    <recommendedName>
        <fullName evidence="5">ShKT domain-containing protein</fullName>
    </recommendedName>
</protein>
<gene>
    <name evidence="3" type="ORF">DdX_12331</name>
</gene>
<feature type="compositionally biased region" description="Basic and acidic residues" evidence="1">
    <location>
        <begin position="40"/>
        <end position="50"/>
    </location>
</feature>
<dbReference type="AlphaFoldDB" id="A0AAD4R3V7"/>
<sequence>MQILGSSLILLSFAVLLSGSGPNSDPDASGPNISAPSVVSDERSGPDRQRQSGIVSSTAEERRNNRRNSDGDDSEDEETDEEHDTDEEDEEDDTDEDHSDDDHSDDSDALGNLGPNWPSGLPGGPIKLPCVDRLHPITGANDCQANKQNCNPAFMGGIWIIVMKQECPKTCKDAGFNIFDPIYAC</sequence>
<comment type="caution">
    <text evidence="3">The sequence shown here is derived from an EMBL/GenBank/DDBJ whole genome shotgun (WGS) entry which is preliminary data.</text>
</comment>
<keyword evidence="4" id="KW-1185">Reference proteome</keyword>
<feature type="compositionally biased region" description="Acidic residues" evidence="1">
    <location>
        <begin position="71"/>
        <end position="108"/>
    </location>
</feature>